<evidence type="ECO:0000313" key="5">
    <source>
        <dbReference type="EMBL" id="GAA1994328.1"/>
    </source>
</evidence>
<dbReference type="InterPro" id="IPR036271">
    <property type="entry name" value="Tet_transcr_reg_TetR-rel_C_sf"/>
</dbReference>
<evidence type="ECO:0000256" key="2">
    <source>
        <dbReference type="PROSITE-ProRule" id="PRU00335"/>
    </source>
</evidence>
<dbReference type="EMBL" id="BAAAQM010000051">
    <property type="protein sequence ID" value="GAA1994328.1"/>
    <property type="molecule type" value="Genomic_DNA"/>
</dbReference>
<keyword evidence="1 2" id="KW-0238">DNA-binding</keyword>
<dbReference type="SUPFAM" id="SSF48498">
    <property type="entry name" value="Tetracyclin repressor-like, C-terminal domain"/>
    <property type="match status" value="1"/>
</dbReference>
<dbReference type="PROSITE" id="PS50977">
    <property type="entry name" value="HTH_TETR_2"/>
    <property type="match status" value="1"/>
</dbReference>
<sequence length="213" mass="22580">MNPRSDTPQAVPAARRPGRPAGRRTGDPQSREKILAAAKRQFADRAYLGTTIRGVAAEAGLDPAVVHHYFGTKRALFTACIELPTEFLTALSTLVGTQDADLGERIAKLYLGLWDNPATGPQLRAMVRSAMSDDEAAEVLREFLTATVLRPVAAAIGRPDAPLRLALAASQLVGLAAARNLLGIAPLAEAEVDDLAAWVAPAIQRYLTGPAPK</sequence>
<dbReference type="Gene3D" id="1.10.357.10">
    <property type="entry name" value="Tetracycline Repressor, domain 2"/>
    <property type="match status" value="1"/>
</dbReference>
<keyword evidence="6" id="KW-1185">Reference proteome</keyword>
<organism evidence="5 6">
    <name type="scientific">Catenulispora subtropica</name>
    <dbReference type="NCBI Taxonomy" id="450798"/>
    <lineage>
        <taxon>Bacteria</taxon>
        <taxon>Bacillati</taxon>
        <taxon>Actinomycetota</taxon>
        <taxon>Actinomycetes</taxon>
        <taxon>Catenulisporales</taxon>
        <taxon>Catenulisporaceae</taxon>
        <taxon>Catenulispora</taxon>
    </lineage>
</organism>
<dbReference type="Pfam" id="PF00440">
    <property type="entry name" value="TetR_N"/>
    <property type="match status" value="1"/>
</dbReference>
<dbReference type="Gene3D" id="1.10.10.60">
    <property type="entry name" value="Homeodomain-like"/>
    <property type="match status" value="1"/>
</dbReference>
<accession>A0ABP5EA64</accession>
<protein>
    <submittedName>
        <fullName evidence="5">TetR family transcriptional regulator</fullName>
    </submittedName>
</protein>
<dbReference type="InterPro" id="IPR009057">
    <property type="entry name" value="Homeodomain-like_sf"/>
</dbReference>
<name>A0ABP5EA64_9ACTN</name>
<dbReference type="PRINTS" id="PR00455">
    <property type="entry name" value="HTHTETR"/>
</dbReference>
<dbReference type="InterPro" id="IPR001647">
    <property type="entry name" value="HTH_TetR"/>
</dbReference>
<evidence type="ECO:0000259" key="4">
    <source>
        <dbReference type="PROSITE" id="PS50977"/>
    </source>
</evidence>
<dbReference type="PANTHER" id="PTHR30055">
    <property type="entry name" value="HTH-TYPE TRANSCRIPTIONAL REGULATOR RUTR"/>
    <property type="match status" value="1"/>
</dbReference>
<dbReference type="InterPro" id="IPR041678">
    <property type="entry name" value="TetR_C_16"/>
</dbReference>
<reference evidence="6" key="1">
    <citation type="journal article" date="2019" name="Int. J. Syst. Evol. Microbiol.">
        <title>The Global Catalogue of Microorganisms (GCM) 10K type strain sequencing project: providing services to taxonomists for standard genome sequencing and annotation.</title>
        <authorList>
            <consortium name="The Broad Institute Genomics Platform"/>
            <consortium name="The Broad Institute Genome Sequencing Center for Infectious Disease"/>
            <person name="Wu L."/>
            <person name="Ma J."/>
        </authorList>
    </citation>
    <scope>NUCLEOTIDE SEQUENCE [LARGE SCALE GENOMIC DNA]</scope>
    <source>
        <strain evidence="6">JCM 16013</strain>
    </source>
</reference>
<evidence type="ECO:0000313" key="6">
    <source>
        <dbReference type="Proteomes" id="UP001499854"/>
    </source>
</evidence>
<dbReference type="InterPro" id="IPR050109">
    <property type="entry name" value="HTH-type_TetR-like_transc_reg"/>
</dbReference>
<dbReference type="PANTHER" id="PTHR30055:SF235">
    <property type="entry name" value="TRANSCRIPTIONAL REGULATORY PROTEIN"/>
    <property type="match status" value="1"/>
</dbReference>
<evidence type="ECO:0000256" key="3">
    <source>
        <dbReference type="SAM" id="MobiDB-lite"/>
    </source>
</evidence>
<dbReference type="Proteomes" id="UP001499854">
    <property type="component" value="Unassembled WGS sequence"/>
</dbReference>
<proteinExistence type="predicted"/>
<feature type="region of interest" description="Disordered" evidence="3">
    <location>
        <begin position="1"/>
        <end position="31"/>
    </location>
</feature>
<feature type="domain" description="HTH tetR-type" evidence="4">
    <location>
        <begin position="28"/>
        <end position="88"/>
    </location>
</feature>
<comment type="caution">
    <text evidence="5">The sequence shown here is derived from an EMBL/GenBank/DDBJ whole genome shotgun (WGS) entry which is preliminary data.</text>
</comment>
<evidence type="ECO:0000256" key="1">
    <source>
        <dbReference type="ARBA" id="ARBA00023125"/>
    </source>
</evidence>
<dbReference type="SUPFAM" id="SSF46689">
    <property type="entry name" value="Homeodomain-like"/>
    <property type="match status" value="1"/>
</dbReference>
<dbReference type="Pfam" id="PF17920">
    <property type="entry name" value="TetR_C_16"/>
    <property type="match status" value="1"/>
</dbReference>
<dbReference type="RefSeq" id="WP_344661297.1">
    <property type="nucleotide sequence ID" value="NZ_BAAAQM010000051.1"/>
</dbReference>
<feature type="DNA-binding region" description="H-T-H motif" evidence="2">
    <location>
        <begin position="51"/>
        <end position="70"/>
    </location>
</feature>
<gene>
    <name evidence="5" type="ORF">GCM10009838_68290</name>
</gene>